<gene>
    <name evidence="5" type="ORF">QO011_005032</name>
</gene>
<dbReference type="PANTHER" id="PTHR30154">
    <property type="entry name" value="LEUCINE-RESPONSIVE REGULATORY PROTEIN"/>
    <property type="match status" value="1"/>
</dbReference>
<dbReference type="PROSITE" id="PS50956">
    <property type="entry name" value="HTH_ASNC_2"/>
    <property type="match status" value="1"/>
</dbReference>
<dbReference type="PROSITE" id="PS00519">
    <property type="entry name" value="HTH_ASNC_1"/>
    <property type="match status" value="1"/>
</dbReference>
<dbReference type="PRINTS" id="PR00033">
    <property type="entry name" value="HTHASNC"/>
</dbReference>
<keyword evidence="2" id="KW-0238">DNA-binding</keyword>
<keyword evidence="3" id="KW-0804">Transcription</keyword>
<dbReference type="InterPro" id="IPR000485">
    <property type="entry name" value="AsnC-type_HTH_dom"/>
</dbReference>
<dbReference type="Pfam" id="PF01037">
    <property type="entry name" value="AsnC_trans_reg"/>
    <property type="match status" value="1"/>
</dbReference>
<feature type="domain" description="HTH asnC-type" evidence="4">
    <location>
        <begin position="16"/>
        <end position="77"/>
    </location>
</feature>
<dbReference type="InterPro" id="IPR036388">
    <property type="entry name" value="WH-like_DNA-bd_sf"/>
</dbReference>
<evidence type="ECO:0000313" key="5">
    <source>
        <dbReference type="EMBL" id="MDQ0472005.1"/>
    </source>
</evidence>
<reference evidence="5 6" key="1">
    <citation type="submission" date="2023-07" db="EMBL/GenBank/DDBJ databases">
        <title>Genomic Encyclopedia of Type Strains, Phase IV (KMG-IV): sequencing the most valuable type-strain genomes for metagenomic binning, comparative biology and taxonomic classification.</title>
        <authorList>
            <person name="Goeker M."/>
        </authorList>
    </citation>
    <scope>NUCLEOTIDE SEQUENCE [LARGE SCALE GENOMIC DNA]</scope>
    <source>
        <strain evidence="5 6">DSM 19619</strain>
    </source>
</reference>
<proteinExistence type="predicted"/>
<sequence>MTADFQNGKSPGTIELDALDKRILRILQRDSLIANQALADEIGLSPPACLKRVRRLRAAGIIERTVALLSPAALGYPLLTVVRIKLERPTEEAMRALEARMAALPRVVQCLTVAGDIDYILLVRSRDVAHYQDFARRVLAAAPGIRSYTSEVVLAVTKATTEIPIDTA</sequence>
<evidence type="ECO:0000259" key="4">
    <source>
        <dbReference type="PROSITE" id="PS50956"/>
    </source>
</evidence>
<dbReference type="SUPFAM" id="SSF54909">
    <property type="entry name" value="Dimeric alpha+beta barrel"/>
    <property type="match status" value="1"/>
</dbReference>
<evidence type="ECO:0000256" key="1">
    <source>
        <dbReference type="ARBA" id="ARBA00023015"/>
    </source>
</evidence>
<dbReference type="InterPro" id="IPR036390">
    <property type="entry name" value="WH_DNA-bd_sf"/>
</dbReference>
<dbReference type="InterPro" id="IPR011991">
    <property type="entry name" value="ArsR-like_HTH"/>
</dbReference>
<protein>
    <submittedName>
        <fullName evidence="5">Lrp/AsnC family leucine-responsive transcriptional regulator</fullName>
    </submittedName>
</protein>
<dbReference type="EMBL" id="JAUSVX010000010">
    <property type="protein sequence ID" value="MDQ0472005.1"/>
    <property type="molecule type" value="Genomic_DNA"/>
</dbReference>
<accession>A0ABU0JEG1</accession>
<dbReference type="InterPro" id="IPR019887">
    <property type="entry name" value="Tscrpt_reg_AsnC/Lrp_C"/>
</dbReference>
<dbReference type="SMART" id="SM00344">
    <property type="entry name" value="HTH_ASNC"/>
    <property type="match status" value="1"/>
</dbReference>
<comment type="caution">
    <text evidence="5">The sequence shown here is derived from an EMBL/GenBank/DDBJ whole genome shotgun (WGS) entry which is preliminary data.</text>
</comment>
<dbReference type="InterPro" id="IPR019885">
    <property type="entry name" value="Tscrpt_reg_HTH_AsnC-type_CS"/>
</dbReference>
<keyword evidence="6" id="KW-1185">Reference proteome</keyword>
<evidence type="ECO:0000313" key="6">
    <source>
        <dbReference type="Proteomes" id="UP001242480"/>
    </source>
</evidence>
<evidence type="ECO:0000256" key="3">
    <source>
        <dbReference type="ARBA" id="ARBA00023163"/>
    </source>
</evidence>
<organism evidence="5 6">
    <name type="scientific">Labrys wisconsinensis</name>
    <dbReference type="NCBI Taxonomy" id="425677"/>
    <lineage>
        <taxon>Bacteria</taxon>
        <taxon>Pseudomonadati</taxon>
        <taxon>Pseudomonadota</taxon>
        <taxon>Alphaproteobacteria</taxon>
        <taxon>Hyphomicrobiales</taxon>
        <taxon>Xanthobacteraceae</taxon>
        <taxon>Labrys</taxon>
    </lineage>
</organism>
<dbReference type="PANTHER" id="PTHR30154:SF34">
    <property type="entry name" value="TRANSCRIPTIONAL REGULATOR AZLB"/>
    <property type="match status" value="1"/>
</dbReference>
<dbReference type="Gene3D" id="1.10.10.10">
    <property type="entry name" value="Winged helix-like DNA-binding domain superfamily/Winged helix DNA-binding domain"/>
    <property type="match status" value="1"/>
</dbReference>
<dbReference type="CDD" id="cd00090">
    <property type="entry name" value="HTH_ARSR"/>
    <property type="match status" value="1"/>
</dbReference>
<dbReference type="SUPFAM" id="SSF46785">
    <property type="entry name" value="Winged helix' DNA-binding domain"/>
    <property type="match status" value="1"/>
</dbReference>
<dbReference type="Pfam" id="PF13412">
    <property type="entry name" value="HTH_24"/>
    <property type="match status" value="1"/>
</dbReference>
<name>A0ABU0JEG1_9HYPH</name>
<dbReference type="Gene3D" id="3.30.70.920">
    <property type="match status" value="1"/>
</dbReference>
<keyword evidence="1" id="KW-0805">Transcription regulation</keyword>
<dbReference type="InterPro" id="IPR019888">
    <property type="entry name" value="Tscrpt_reg_AsnC-like"/>
</dbReference>
<dbReference type="Proteomes" id="UP001242480">
    <property type="component" value="Unassembled WGS sequence"/>
</dbReference>
<dbReference type="RefSeq" id="WP_307278075.1">
    <property type="nucleotide sequence ID" value="NZ_JAUSVX010000010.1"/>
</dbReference>
<dbReference type="InterPro" id="IPR011008">
    <property type="entry name" value="Dimeric_a/b-barrel"/>
</dbReference>
<evidence type="ECO:0000256" key="2">
    <source>
        <dbReference type="ARBA" id="ARBA00023125"/>
    </source>
</evidence>